<keyword evidence="2" id="KW-1185">Reference proteome</keyword>
<reference evidence="1" key="2">
    <citation type="submission" date="2025-08" db="UniProtKB">
        <authorList>
            <consortium name="Ensembl"/>
        </authorList>
    </citation>
    <scope>IDENTIFICATION</scope>
</reference>
<sequence length="100" mass="11097">LLCYYFTGSGPLEIKLVIIYLLFIIGQIGKNPIQTAGCYGILKSIQENPDSAMETLDFSDITVNQDFEELHASMKEILPALVVKHGGRIGTLKKAKYDSF</sequence>
<name>A0A672YJ88_9TELE</name>
<dbReference type="AlphaFoldDB" id="A0A672YJ88"/>
<reference evidence="1" key="1">
    <citation type="submission" date="2019-06" db="EMBL/GenBank/DDBJ databases">
        <authorList>
            <consortium name="Wellcome Sanger Institute Data Sharing"/>
        </authorList>
    </citation>
    <scope>NUCLEOTIDE SEQUENCE [LARGE SCALE GENOMIC DNA]</scope>
</reference>
<organism evidence="1 2">
    <name type="scientific">Sphaeramia orbicularis</name>
    <name type="common">orbiculate cardinalfish</name>
    <dbReference type="NCBI Taxonomy" id="375764"/>
    <lineage>
        <taxon>Eukaryota</taxon>
        <taxon>Metazoa</taxon>
        <taxon>Chordata</taxon>
        <taxon>Craniata</taxon>
        <taxon>Vertebrata</taxon>
        <taxon>Euteleostomi</taxon>
        <taxon>Actinopterygii</taxon>
        <taxon>Neopterygii</taxon>
        <taxon>Teleostei</taxon>
        <taxon>Neoteleostei</taxon>
        <taxon>Acanthomorphata</taxon>
        <taxon>Gobiaria</taxon>
        <taxon>Kurtiformes</taxon>
        <taxon>Apogonoidei</taxon>
        <taxon>Apogonidae</taxon>
        <taxon>Apogoninae</taxon>
        <taxon>Sphaeramia</taxon>
    </lineage>
</organism>
<accession>A0A672YJ88</accession>
<evidence type="ECO:0000313" key="1">
    <source>
        <dbReference type="Ensembl" id="ENSSORP00005004641.1"/>
    </source>
</evidence>
<proteinExistence type="predicted"/>
<dbReference type="InParanoid" id="A0A672YJ88"/>
<dbReference type="Proteomes" id="UP000472271">
    <property type="component" value="Chromosome 9"/>
</dbReference>
<protein>
    <submittedName>
        <fullName evidence="1">Uncharacterized protein</fullName>
    </submittedName>
</protein>
<reference evidence="1" key="3">
    <citation type="submission" date="2025-09" db="UniProtKB">
        <authorList>
            <consortium name="Ensembl"/>
        </authorList>
    </citation>
    <scope>IDENTIFICATION</scope>
</reference>
<dbReference type="Ensembl" id="ENSSORT00005004777.1">
    <property type="protein sequence ID" value="ENSSORP00005004641.1"/>
    <property type="gene ID" value="ENSSORG00005002824.1"/>
</dbReference>
<evidence type="ECO:0000313" key="2">
    <source>
        <dbReference type="Proteomes" id="UP000472271"/>
    </source>
</evidence>